<feature type="non-terminal residue" evidence="1">
    <location>
        <position position="1"/>
    </location>
</feature>
<reference evidence="1" key="1">
    <citation type="submission" date="2021-02" db="EMBL/GenBank/DDBJ databases">
        <authorList>
            <person name="Nowell W R."/>
        </authorList>
    </citation>
    <scope>NUCLEOTIDE SEQUENCE</scope>
</reference>
<dbReference type="Pfam" id="PF13516">
    <property type="entry name" value="LRR_6"/>
    <property type="match status" value="1"/>
</dbReference>
<evidence type="ECO:0000313" key="2">
    <source>
        <dbReference type="Proteomes" id="UP000663828"/>
    </source>
</evidence>
<protein>
    <submittedName>
        <fullName evidence="1">Uncharacterized protein</fullName>
    </submittedName>
</protein>
<organism evidence="1 2">
    <name type="scientific">Adineta ricciae</name>
    <name type="common">Rotifer</name>
    <dbReference type="NCBI Taxonomy" id="249248"/>
    <lineage>
        <taxon>Eukaryota</taxon>
        <taxon>Metazoa</taxon>
        <taxon>Spiralia</taxon>
        <taxon>Gnathifera</taxon>
        <taxon>Rotifera</taxon>
        <taxon>Eurotatoria</taxon>
        <taxon>Bdelloidea</taxon>
        <taxon>Adinetida</taxon>
        <taxon>Adinetidae</taxon>
        <taxon>Adineta</taxon>
    </lineage>
</organism>
<gene>
    <name evidence="1" type="ORF">XAT740_LOCUS63636</name>
</gene>
<comment type="caution">
    <text evidence="1">The sequence shown here is derived from an EMBL/GenBank/DDBJ whole genome shotgun (WGS) entry which is preliminary data.</text>
</comment>
<proteinExistence type="predicted"/>
<dbReference type="SUPFAM" id="SSF52047">
    <property type="entry name" value="RNI-like"/>
    <property type="match status" value="1"/>
</dbReference>
<evidence type="ECO:0000313" key="1">
    <source>
        <dbReference type="EMBL" id="CAF1690189.1"/>
    </source>
</evidence>
<dbReference type="Proteomes" id="UP000663828">
    <property type="component" value="Unassembled WGS sequence"/>
</dbReference>
<accession>A0A816HVK5</accession>
<name>A0A816HVK5_ADIRI</name>
<dbReference type="EMBL" id="CAJNOR010020044">
    <property type="protein sequence ID" value="CAF1690189.1"/>
    <property type="molecule type" value="Genomic_DNA"/>
</dbReference>
<keyword evidence="2" id="KW-1185">Reference proteome</keyword>
<dbReference type="Gene3D" id="3.80.10.10">
    <property type="entry name" value="Ribonuclease Inhibitor"/>
    <property type="match status" value="1"/>
</dbReference>
<dbReference type="AlphaFoldDB" id="A0A816HVK5"/>
<sequence>MGSEGAQHVVDALRTNTTLTTLDLNNNRIGVEGAQHIADA</sequence>
<dbReference type="InterPro" id="IPR001611">
    <property type="entry name" value="Leu-rich_rpt"/>
</dbReference>
<dbReference type="InterPro" id="IPR032675">
    <property type="entry name" value="LRR_dom_sf"/>
</dbReference>